<sequence length="265" mass="30029">MNITLSLGSVSVRFRSVLPPSSPLRDIILIAKILQEWSWKDKTDQWRHELMEHLEEEINEKVDGITTKIEGIAREAQEAWKKLEEVTNRATDLSTRIATTSNSMTERTTSTQNEEGELTLNAMKTTYANATRTNRPIQSTHQHNIAVREAEMKDRRIIITSQTLSDWDLNERELVAKANLAIARVTEEEGTGDAQITVLAATKTQGKGAFLLLRNTDEVQWFKQNDRMERFEAAWGSTAALRPNYAEVVVEALPIKTPIDSPIEQ</sequence>
<keyword evidence="2" id="KW-1185">Reference proteome</keyword>
<name>A0A9W8NTT4_9AGAR</name>
<evidence type="ECO:0000313" key="2">
    <source>
        <dbReference type="Proteomes" id="UP001142393"/>
    </source>
</evidence>
<comment type="caution">
    <text evidence="1">The sequence shown here is derived from an EMBL/GenBank/DDBJ whole genome shotgun (WGS) entry which is preliminary data.</text>
</comment>
<protein>
    <submittedName>
        <fullName evidence="1">Uncharacterized protein</fullName>
    </submittedName>
</protein>
<dbReference type="Proteomes" id="UP001142393">
    <property type="component" value="Unassembled WGS sequence"/>
</dbReference>
<organism evidence="1 2">
    <name type="scientific">Lentinula detonsa</name>
    <dbReference type="NCBI Taxonomy" id="2804962"/>
    <lineage>
        <taxon>Eukaryota</taxon>
        <taxon>Fungi</taxon>
        <taxon>Dikarya</taxon>
        <taxon>Basidiomycota</taxon>
        <taxon>Agaricomycotina</taxon>
        <taxon>Agaricomycetes</taxon>
        <taxon>Agaricomycetidae</taxon>
        <taxon>Agaricales</taxon>
        <taxon>Marasmiineae</taxon>
        <taxon>Omphalotaceae</taxon>
        <taxon>Lentinula</taxon>
    </lineage>
</organism>
<proteinExistence type="predicted"/>
<gene>
    <name evidence="1" type="ORF">DFH05DRAFT_1579091</name>
</gene>
<accession>A0A9W8NTT4</accession>
<evidence type="ECO:0000313" key="1">
    <source>
        <dbReference type="EMBL" id="KAJ3740765.1"/>
    </source>
</evidence>
<reference evidence="1 2" key="1">
    <citation type="journal article" date="2023" name="Proc. Natl. Acad. Sci. U.S.A.">
        <title>A global phylogenomic analysis of the shiitake genus Lentinula.</title>
        <authorList>
            <person name="Sierra-Patev S."/>
            <person name="Min B."/>
            <person name="Naranjo-Ortiz M."/>
            <person name="Looney B."/>
            <person name="Konkel Z."/>
            <person name="Slot J.C."/>
            <person name="Sakamoto Y."/>
            <person name="Steenwyk J.L."/>
            <person name="Rokas A."/>
            <person name="Carro J."/>
            <person name="Camarero S."/>
            <person name="Ferreira P."/>
            <person name="Molpeceres G."/>
            <person name="Ruiz-Duenas F.J."/>
            <person name="Serrano A."/>
            <person name="Henrissat B."/>
            <person name="Drula E."/>
            <person name="Hughes K.W."/>
            <person name="Mata J.L."/>
            <person name="Ishikawa N.K."/>
            <person name="Vargas-Isla R."/>
            <person name="Ushijima S."/>
            <person name="Smith C.A."/>
            <person name="Donoghue J."/>
            <person name="Ahrendt S."/>
            <person name="Andreopoulos W."/>
            <person name="He G."/>
            <person name="LaButti K."/>
            <person name="Lipzen A."/>
            <person name="Ng V."/>
            <person name="Riley R."/>
            <person name="Sandor L."/>
            <person name="Barry K."/>
            <person name="Martinez A.T."/>
            <person name="Xiao Y."/>
            <person name="Gibbons J.G."/>
            <person name="Terashima K."/>
            <person name="Grigoriev I.V."/>
            <person name="Hibbett D."/>
        </authorList>
    </citation>
    <scope>NUCLEOTIDE SEQUENCE [LARGE SCALE GENOMIC DNA]</scope>
    <source>
        <strain evidence="1 2">TFB7810</strain>
    </source>
</reference>
<dbReference type="EMBL" id="JANVFU010000013">
    <property type="protein sequence ID" value="KAJ3740765.1"/>
    <property type="molecule type" value="Genomic_DNA"/>
</dbReference>
<dbReference type="AlphaFoldDB" id="A0A9W8NTT4"/>